<organism evidence="1">
    <name type="scientific">Aegilops tauschii</name>
    <name type="common">Tausch's goatgrass</name>
    <name type="synonym">Aegilops squarrosa</name>
    <dbReference type="NCBI Taxonomy" id="37682"/>
    <lineage>
        <taxon>Eukaryota</taxon>
        <taxon>Viridiplantae</taxon>
        <taxon>Streptophyta</taxon>
        <taxon>Embryophyta</taxon>
        <taxon>Tracheophyta</taxon>
        <taxon>Spermatophyta</taxon>
        <taxon>Magnoliopsida</taxon>
        <taxon>Liliopsida</taxon>
        <taxon>Poales</taxon>
        <taxon>Poaceae</taxon>
        <taxon>BOP clade</taxon>
        <taxon>Pooideae</taxon>
        <taxon>Triticodae</taxon>
        <taxon>Triticeae</taxon>
        <taxon>Triticinae</taxon>
        <taxon>Aegilops</taxon>
    </lineage>
</organism>
<dbReference type="AlphaFoldDB" id="N1QXE3"/>
<protein>
    <submittedName>
        <fullName evidence="1">Uncharacterized protein</fullName>
    </submittedName>
</protein>
<accession>N1QXE3</accession>
<reference evidence="1" key="1">
    <citation type="submission" date="2015-06" db="UniProtKB">
        <authorList>
            <consortium name="EnsemblPlants"/>
        </authorList>
    </citation>
    <scope>IDENTIFICATION</scope>
</reference>
<sequence length="220" mass="24044">MDGIEMIDIENPDHSDGAIKAQPGRRQFLIWIDRLVMPPSEDPNPDVLAAAVEPKQCSRYVCLCYAILVELVIATVFITVMRLSIGFHPTTSGGQALHVVGHVVGMIGLFITVLGFVLVVTVTIETLAGNAEGYRMMAKKVFAISYQTTDGKELADDKEGLCHLLFLCRLLADGKESLAKRCPRMPVHCNGPPPLCRLPADGKESLPSTSKRQRGGYLRI</sequence>
<proteinExistence type="predicted"/>
<dbReference type="EnsemblPlants" id="EMT15279">
    <property type="protein sequence ID" value="EMT15279"/>
    <property type="gene ID" value="F775_24567"/>
</dbReference>
<evidence type="ECO:0000313" key="1">
    <source>
        <dbReference type="EnsemblPlants" id="EMT15279"/>
    </source>
</evidence>
<name>N1QXE3_AEGTA</name>